<feature type="transmembrane region" description="Helical" evidence="1">
    <location>
        <begin position="27"/>
        <end position="44"/>
    </location>
</feature>
<dbReference type="AlphaFoldDB" id="A0A3A8F151"/>
<feature type="transmembrane region" description="Helical" evidence="1">
    <location>
        <begin position="5"/>
        <end position="21"/>
    </location>
</feature>
<organism evidence="3 4">
    <name type="scientific">Acinetobacter guerrae</name>
    <dbReference type="NCBI Taxonomy" id="1843371"/>
    <lineage>
        <taxon>Bacteria</taxon>
        <taxon>Pseudomonadati</taxon>
        <taxon>Pseudomonadota</taxon>
        <taxon>Gammaproteobacteria</taxon>
        <taxon>Moraxellales</taxon>
        <taxon>Moraxellaceae</taxon>
        <taxon>Acinetobacter</taxon>
    </lineage>
</organism>
<dbReference type="InterPro" id="IPR002931">
    <property type="entry name" value="Transglutaminase-like"/>
</dbReference>
<keyword evidence="4" id="KW-1185">Reference proteome</keyword>
<dbReference type="InterPro" id="IPR052901">
    <property type="entry name" value="Bact_TGase-like"/>
</dbReference>
<protein>
    <submittedName>
        <fullName evidence="3">DUF3488 domain-containing protein</fullName>
    </submittedName>
</protein>
<dbReference type="Pfam" id="PF01841">
    <property type="entry name" value="Transglut_core"/>
    <property type="match status" value="1"/>
</dbReference>
<gene>
    <name evidence="3" type="ORF">D7V21_05790</name>
</gene>
<evidence type="ECO:0000256" key="1">
    <source>
        <dbReference type="SAM" id="Phobius"/>
    </source>
</evidence>
<feature type="transmembrane region" description="Helical" evidence="1">
    <location>
        <begin position="163"/>
        <end position="182"/>
    </location>
</feature>
<feature type="transmembrane region" description="Helical" evidence="1">
    <location>
        <begin position="122"/>
        <end position="142"/>
    </location>
</feature>
<dbReference type="PANTHER" id="PTHR42736">
    <property type="entry name" value="PROTEIN-GLUTAMINE GAMMA-GLUTAMYLTRANSFERASE"/>
    <property type="match status" value="1"/>
</dbReference>
<dbReference type="RefSeq" id="WP_120369574.1">
    <property type="nucleotide sequence ID" value="NZ_RAXU01000005.1"/>
</dbReference>
<feature type="transmembrane region" description="Helical" evidence="1">
    <location>
        <begin position="548"/>
        <end position="571"/>
    </location>
</feature>
<dbReference type="InterPro" id="IPR038765">
    <property type="entry name" value="Papain-like_cys_pep_sf"/>
</dbReference>
<dbReference type="PANTHER" id="PTHR42736:SF1">
    <property type="entry name" value="PROTEIN-GLUTAMINE GAMMA-GLUTAMYLTRANSFERASE"/>
    <property type="match status" value="1"/>
</dbReference>
<feature type="transmembrane region" description="Helical" evidence="1">
    <location>
        <begin position="51"/>
        <end position="69"/>
    </location>
</feature>
<comment type="caution">
    <text evidence="3">The sequence shown here is derived from an EMBL/GenBank/DDBJ whole genome shotgun (WGS) entry which is preliminary data.</text>
</comment>
<dbReference type="Pfam" id="PF11992">
    <property type="entry name" value="TgpA_N"/>
    <property type="match status" value="1"/>
</dbReference>
<dbReference type="EMBL" id="RAXU01000005">
    <property type="protein sequence ID" value="RKG34861.1"/>
    <property type="molecule type" value="Genomic_DNA"/>
</dbReference>
<dbReference type="SMART" id="SM00460">
    <property type="entry name" value="TGc"/>
    <property type="match status" value="1"/>
</dbReference>
<keyword evidence="1" id="KW-0812">Transmembrane</keyword>
<evidence type="ECO:0000259" key="2">
    <source>
        <dbReference type="SMART" id="SM00460"/>
    </source>
</evidence>
<evidence type="ECO:0000313" key="3">
    <source>
        <dbReference type="EMBL" id="RKG34861.1"/>
    </source>
</evidence>
<sequence>MTSILYFCLIPLLTLIFIAQLPYMPFTLLSVWGVMLIVIIWRYSKGKITPISKSLLVVFVLSCLAAIYIKFKSFWGVEAGVGLLSTCLFAKCLESKNIRDLLISFNFGLFVSASLFLHSQSFVMTCAVLFCLIFCFIGLYRIQTTKFLSQHNKKVSIKSDLKHVTKFLTFAIPFFIVLFIFFPRLPPLWRVPIASGQAVTGMSDRMSPGDIAQLSQSSALAFRVIGDVKQLPQRQNMYWRAMVLDDYDGAIWTSNLINQKPVHYDIEHLKAVNYQYLSADPQQTWIMSLEHSIPTESNYQIYADGSVKAKRMVQRNQPISLSWVGLAYAEHPHDQQQIKQAQRIDFRLQPKTQILAKQLWQQSGGQPERYIKNILQWYQQQDFVYTLSPGILNGNRTDQFLFETKKGFCEHYASSFVLLMRYAGIPARVVIGYQGGQLAPDGQSWEVRQLDAHAWAEVYVHGNWKRIDPTAAIAPRRVNEGMQQYLQQDNYIWGEQAGTFWTQQNFNLIRNIRVWGDYLGYQWQSKVVGYDVDRQKNFLSKLGLSSTYTYVLIMAVAIIFLIMLYAFWLWIQNRQKISSIERKITNFQKKLPLALKKQSSETFKSWMFRLAKHVQQRESFDEIIKIYEKMMFSGQSTHEDHLKFNQLLKDCSSKIKHAEKTCHPPEN</sequence>
<feature type="domain" description="Transglutaminase-like" evidence="2">
    <location>
        <begin position="401"/>
        <end position="471"/>
    </location>
</feature>
<reference evidence="3 4" key="1">
    <citation type="submission" date="2018-09" db="EMBL/GenBank/DDBJ databases">
        <title>The draft genome of Acinetobacter spp. strains.</title>
        <authorList>
            <person name="Qin J."/>
            <person name="Feng Y."/>
            <person name="Zong Z."/>
        </authorList>
    </citation>
    <scope>NUCLEOTIDE SEQUENCE [LARGE SCALE GENOMIC DNA]</scope>
    <source>
        <strain evidence="3 4">WCHAc060096</strain>
    </source>
</reference>
<keyword evidence="1" id="KW-0472">Membrane</keyword>
<keyword evidence="1" id="KW-1133">Transmembrane helix</keyword>
<accession>A0A3A8F151</accession>
<dbReference type="InterPro" id="IPR021878">
    <property type="entry name" value="TgpA_N"/>
</dbReference>
<evidence type="ECO:0000313" key="4">
    <source>
        <dbReference type="Proteomes" id="UP000269001"/>
    </source>
</evidence>
<dbReference type="Gene3D" id="3.10.620.30">
    <property type="match status" value="1"/>
</dbReference>
<name>A0A3A8F151_9GAMM</name>
<dbReference type="SUPFAM" id="SSF54001">
    <property type="entry name" value="Cysteine proteinases"/>
    <property type="match status" value="1"/>
</dbReference>
<dbReference type="Proteomes" id="UP000269001">
    <property type="component" value="Unassembled WGS sequence"/>
</dbReference>
<proteinExistence type="predicted"/>